<feature type="short sequence motif" description="Histidine triad motif" evidence="2 3">
    <location>
        <begin position="107"/>
        <end position="111"/>
    </location>
</feature>
<dbReference type="PROSITE" id="PS51084">
    <property type="entry name" value="HIT_2"/>
    <property type="match status" value="1"/>
</dbReference>
<evidence type="ECO:0000256" key="1">
    <source>
        <dbReference type="PIRSR" id="PIRSR601310-1"/>
    </source>
</evidence>
<keyword evidence="6" id="KW-1185">Reference proteome</keyword>
<feature type="active site" description="Tele-AMP-histidine intermediate" evidence="1">
    <location>
        <position position="109"/>
    </location>
</feature>
<dbReference type="Pfam" id="PF01230">
    <property type="entry name" value="HIT"/>
    <property type="match status" value="1"/>
</dbReference>
<organism evidence="5 6">
    <name type="scientific">Pontivivens nitratireducens</name>
    <dbReference type="NCBI Taxonomy" id="2758038"/>
    <lineage>
        <taxon>Bacteria</taxon>
        <taxon>Pseudomonadati</taxon>
        <taxon>Pseudomonadota</taxon>
        <taxon>Alphaproteobacteria</taxon>
        <taxon>Rhodobacterales</taxon>
        <taxon>Paracoccaceae</taxon>
        <taxon>Pontivivens</taxon>
    </lineage>
</organism>
<dbReference type="RefSeq" id="WP_166188574.1">
    <property type="nucleotide sequence ID" value="NZ_CP049811.1"/>
</dbReference>
<reference evidence="5 6" key="1">
    <citation type="submission" date="2020-03" db="EMBL/GenBank/DDBJ databases">
        <title>Complete genome sequence of Monaibacterium sp. ALG8 with diverse plasmids.</title>
        <authorList>
            <person name="Sun C."/>
        </authorList>
    </citation>
    <scope>NUCLEOTIDE SEQUENCE [LARGE SCALE GENOMIC DNA]</scope>
    <source>
        <strain evidence="5 6">ALG8</strain>
    </source>
</reference>
<feature type="domain" description="HIT" evidence="4">
    <location>
        <begin position="10"/>
        <end position="123"/>
    </location>
</feature>
<dbReference type="InterPro" id="IPR001310">
    <property type="entry name" value="Histidine_triad_HIT"/>
</dbReference>
<dbReference type="Gene3D" id="3.30.428.10">
    <property type="entry name" value="HIT-like"/>
    <property type="match status" value="1"/>
</dbReference>
<protein>
    <submittedName>
        <fullName evidence="5">HIT domain-containing protein</fullName>
    </submittedName>
</protein>
<dbReference type="InterPro" id="IPR019808">
    <property type="entry name" value="Histidine_triad_CS"/>
</dbReference>
<sequence>MAYTYDDQNIFAKILRGEIPNKTVMETEHCLAFEDIAPQAPQHVLVIPKGAYVTFDHFAAEASEAEITDYIRTLGKVAQQMGVTPDAGSGYRMLSNAGPDGHQEVPHLHVHIFAGAYLGQMIDVPSSKD</sequence>
<proteinExistence type="predicted"/>
<evidence type="ECO:0000256" key="3">
    <source>
        <dbReference type="PROSITE-ProRule" id="PRU00464"/>
    </source>
</evidence>
<evidence type="ECO:0000313" key="5">
    <source>
        <dbReference type="EMBL" id="QIK39843.1"/>
    </source>
</evidence>
<gene>
    <name evidence="5" type="ORF">G8E03_03115</name>
</gene>
<accession>A0A6G7VIC0</accession>
<dbReference type="InterPro" id="IPR036265">
    <property type="entry name" value="HIT-like_sf"/>
</dbReference>
<dbReference type="KEGG" id="mon:G8E03_03115"/>
<dbReference type="EMBL" id="CP049811">
    <property type="protein sequence ID" value="QIK39843.1"/>
    <property type="molecule type" value="Genomic_DNA"/>
</dbReference>
<evidence type="ECO:0000259" key="4">
    <source>
        <dbReference type="PROSITE" id="PS51084"/>
    </source>
</evidence>
<evidence type="ECO:0000313" key="6">
    <source>
        <dbReference type="Proteomes" id="UP000500791"/>
    </source>
</evidence>
<dbReference type="PROSITE" id="PS00892">
    <property type="entry name" value="HIT_1"/>
    <property type="match status" value="1"/>
</dbReference>
<dbReference type="InterPro" id="IPR011146">
    <property type="entry name" value="HIT-like"/>
</dbReference>
<dbReference type="SUPFAM" id="SSF54197">
    <property type="entry name" value="HIT-like"/>
    <property type="match status" value="1"/>
</dbReference>
<evidence type="ECO:0000256" key="2">
    <source>
        <dbReference type="PIRSR" id="PIRSR601310-3"/>
    </source>
</evidence>
<name>A0A6G7VIC0_9RHOB</name>
<dbReference type="AlphaFoldDB" id="A0A6G7VIC0"/>
<dbReference type="GO" id="GO:0003824">
    <property type="term" value="F:catalytic activity"/>
    <property type="evidence" value="ECO:0007669"/>
    <property type="project" value="InterPro"/>
</dbReference>
<dbReference type="Proteomes" id="UP000500791">
    <property type="component" value="Chromosome"/>
</dbReference>
<dbReference type="PANTHER" id="PTHR23089">
    <property type="entry name" value="HISTIDINE TRIAD HIT PROTEIN"/>
    <property type="match status" value="1"/>
</dbReference>
<dbReference type="PRINTS" id="PR00332">
    <property type="entry name" value="HISTRIAD"/>
</dbReference>